<organism evidence="1 2">
    <name type="scientific">Prevotella intermedia</name>
    <dbReference type="NCBI Taxonomy" id="28131"/>
    <lineage>
        <taxon>Bacteria</taxon>
        <taxon>Pseudomonadati</taxon>
        <taxon>Bacteroidota</taxon>
        <taxon>Bacteroidia</taxon>
        <taxon>Bacteroidales</taxon>
        <taxon>Prevotellaceae</taxon>
        <taxon>Prevotella</taxon>
    </lineage>
</organism>
<dbReference type="AlphaFoldDB" id="A0A2M8MBD0"/>
<evidence type="ECO:0000313" key="2">
    <source>
        <dbReference type="Proteomes" id="UP000228641"/>
    </source>
</evidence>
<dbReference type="EMBL" id="PGGD01000001">
    <property type="protein sequence ID" value="PJF01524.1"/>
    <property type="molecule type" value="Genomic_DNA"/>
</dbReference>
<sequence length="82" mass="9572">MQCKTAAFASQLGYIYAEIVCKIEQKNLVLAHKQAVFVAQYYPISVQRLAFQWFKVARKKSENLQKLLPWCRKVPVISELRL</sequence>
<protein>
    <submittedName>
        <fullName evidence="1">Uncharacterized protein</fullName>
    </submittedName>
</protein>
<gene>
    <name evidence="1" type="ORF">CUB97_07960</name>
</gene>
<evidence type="ECO:0000313" key="1">
    <source>
        <dbReference type="EMBL" id="PJF01524.1"/>
    </source>
</evidence>
<reference evidence="1 2" key="1">
    <citation type="submission" date="2017-11" db="EMBL/GenBank/DDBJ databases">
        <title>Genome sequencing of Prevotella intermedia KCOM 1779.</title>
        <authorList>
            <person name="Kook J.-K."/>
            <person name="Park S.-N."/>
            <person name="Lim Y.K."/>
        </authorList>
    </citation>
    <scope>NUCLEOTIDE SEQUENCE [LARGE SCALE GENOMIC DNA]</scope>
    <source>
        <strain evidence="1 2">KCOM 1779</strain>
    </source>
</reference>
<comment type="caution">
    <text evidence="1">The sequence shown here is derived from an EMBL/GenBank/DDBJ whole genome shotgun (WGS) entry which is preliminary data.</text>
</comment>
<dbReference type="Proteomes" id="UP000228641">
    <property type="component" value="Unassembled WGS sequence"/>
</dbReference>
<name>A0A2M8MBD0_PREIN</name>
<accession>A0A2M8MBD0</accession>
<proteinExistence type="predicted"/>